<dbReference type="GO" id="GO:0003724">
    <property type="term" value="F:RNA helicase activity"/>
    <property type="evidence" value="ECO:0007669"/>
    <property type="project" value="UniProtKB-EC"/>
</dbReference>
<dbReference type="GO" id="GO:0003723">
    <property type="term" value="F:RNA binding"/>
    <property type="evidence" value="ECO:0007669"/>
    <property type="project" value="TreeGrafter"/>
</dbReference>
<reference evidence="3 4" key="1">
    <citation type="submission" date="2020-08" db="EMBL/GenBank/DDBJ databases">
        <authorList>
            <person name="Newling K."/>
            <person name="Davey J."/>
            <person name="Forrester S."/>
        </authorList>
    </citation>
    <scope>NUCLEOTIDE SEQUENCE [LARGE SCALE GENOMIC DNA]</scope>
    <source>
        <strain evidence="4">Crithidia deanei Carvalho (ATCC PRA-265)</strain>
    </source>
</reference>
<dbReference type="GO" id="GO:0071013">
    <property type="term" value="C:catalytic step 2 spliceosome"/>
    <property type="evidence" value="ECO:0007669"/>
    <property type="project" value="TreeGrafter"/>
</dbReference>
<evidence type="ECO:0000256" key="2">
    <source>
        <dbReference type="SAM" id="MobiDB-lite"/>
    </source>
</evidence>
<name>A0A7G2CCV7_9TRYP</name>
<proteinExistence type="predicted"/>
<evidence type="ECO:0000256" key="1">
    <source>
        <dbReference type="ARBA" id="ARBA00047984"/>
    </source>
</evidence>
<feature type="region of interest" description="Disordered" evidence="2">
    <location>
        <begin position="954"/>
        <end position="985"/>
    </location>
</feature>
<dbReference type="AlphaFoldDB" id="A0A7G2CCV7"/>
<comment type="catalytic activity">
    <reaction evidence="1">
        <text>ATP + H2O = ADP + phosphate + H(+)</text>
        <dbReference type="Rhea" id="RHEA:13065"/>
        <dbReference type="ChEBI" id="CHEBI:15377"/>
        <dbReference type="ChEBI" id="CHEBI:15378"/>
        <dbReference type="ChEBI" id="CHEBI:30616"/>
        <dbReference type="ChEBI" id="CHEBI:43474"/>
        <dbReference type="ChEBI" id="CHEBI:456216"/>
        <dbReference type="EC" id="3.6.4.13"/>
    </reaction>
</comment>
<sequence>MASAPRQGRKGGKISSSPALAPKEPTPAALSPGTQLPGGAFPNDPENELNFDLEALIQHKKANKPSPGTTVTPGDNVFKFDMDSVDQVALGTVIGGTKSVKADSRKPEASADEVSKRFVPLAEAARPNGVALCDVTVEESLTFKEEDVLVSRHPHILLKLAVALASPSTKAKVMVVVPRYFEVTPMADTIRGMKDTESGATREVGELKGQQFVGKESCQLWVVSAETALVYLHSQKSLAPFTHLIVPGASRMTPLLSYFLWGLRERVFRRSHNLDTTAPKLQVAICASASTKRNVLDFFADQSVKVLDHPSWDDNREMFSYDESTALAGLDVLEVAVDKSGKFPGPHRKLVEHTIKIACNIVSKMTESAKRPLVIYVFAADVRDVVDGLRSANLKDTNVQAGRSAVGEPDVDSPTASSKGHTVFVVHQSSSSPLVDTECNGVDFVLDMGTTRRFSTQSRSESFIGTTTSEWASKADILERKELLGEFQKGGYFALYPVAAEEVFPQKDLNQCILSEVEDALLQCLRAEMPLDVVEDPILPVTKETLELATADLCEKCFVADPTGRNITFMGEMGCRLPLGIDLSYYVISGCTVGLGAAAACIAAVCSIPCFSSPTEKALEARKTYAGELLTQSDTLSDAVLFVHWMMLKAEGKSTTEFSKSVEANEVKLEQVKVLLEYVFLQLSDYLFLEDVNLISTLTSIKDSIKANTTLLTCLKGASFARGAIFVRESGNLANKARSGAFVFVRTSKKVLPNSNYNSQVPWEANAALVPIDIRNFPTLVVVSRVSLLSTSCLFTSLLLFSPQVEYSEPVDVSGKGKFVHFGVTNNHQMKRFTVSIEDAASILDFRQKWNQSLGYLAALRKMHRPISQRRFALELKAVDRLFHLEDFQAEVQRDLLNLITELEVTEHQSSFATKTIHCFAPIAVLSEDKAPEPAMDVTVSKKFHDGDLWKAAASPASVSPGTQTASPQHLVPDPSGATLLRGRR</sequence>
<dbReference type="PANTHER" id="PTHR18934">
    <property type="entry name" value="ATP-DEPENDENT RNA HELICASE"/>
    <property type="match status" value="1"/>
</dbReference>
<dbReference type="VEuPathDB" id="TriTrypDB:ADEAN_000415600"/>
<accession>A0A7G2CCV7</accession>
<gene>
    <name evidence="3" type="ORF">ADEAN_000415600</name>
</gene>
<feature type="region of interest" description="Disordered" evidence="2">
    <location>
        <begin position="1"/>
        <end position="49"/>
    </location>
</feature>
<feature type="compositionally biased region" description="Polar residues" evidence="2">
    <location>
        <begin position="957"/>
        <end position="968"/>
    </location>
</feature>
<evidence type="ECO:0000313" key="3">
    <source>
        <dbReference type="EMBL" id="CAD2216694.1"/>
    </source>
</evidence>
<dbReference type="OrthoDB" id="278017at2759"/>
<dbReference type="Proteomes" id="UP000515908">
    <property type="component" value="Chromosome 07"/>
</dbReference>
<dbReference type="EMBL" id="LR877151">
    <property type="protein sequence ID" value="CAD2216694.1"/>
    <property type="molecule type" value="Genomic_DNA"/>
</dbReference>
<organism evidence="3 4">
    <name type="scientific">Angomonas deanei</name>
    <dbReference type="NCBI Taxonomy" id="59799"/>
    <lineage>
        <taxon>Eukaryota</taxon>
        <taxon>Discoba</taxon>
        <taxon>Euglenozoa</taxon>
        <taxon>Kinetoplastea</taxon>
        <taxon>Metakinetoplastina</taxon>
        <taxon>Trypanosomatida</taxon>
        <taxon>Trypanosomatidae</taxon>
        <taxon>Strigomonadinae</taxon>
        <taxon>Angomonas</taxon>
    </lineage>
</organism>
<protein>
    <submittedName>
        <fullName evidence="3">Uncharacterized protein</fullName>
    </submittedName>
</protein>
<evidence type="ECO:0000313" key="4">
    <source>
        <dbReference type="Proteomes" id="UP000515908"/>
    </source>
</evidence>
<keyword evidence="4" id="KW-1185">Reference proteome</keyword>
<dbReference type="PANTHER" id="PTHR18934:SF83">
    <property type="entry name" value="PRE-MRNA-SPLICING FACTOR ATP-DEPENDENT RNA HELICASE DHX16"/>
    <property type="match status" value="1"/>
</dbReference>